<evidence type="ECO:0000313" key="2">
    <source>
        <dbReference type="Proteomes" id="UP001190700"/>
    </source>
</evidence>
<gene>
    <name evidence="1" type="ORF">CYMTET_40943</name>
</gene>
<dbReference type="Proteomes" id="UP001190700">
    <property type="component" value="Unassembled WGS sequence"/>
</dbReference>
<keyword evidence="2" id="KW-1185">Reference proteome</keyword>
<accession>A0AAE0C8E9</accession>
<comment type="caution">
    <text evidence="1">The sequence shown here is derived from an EMBL/GenBank/DDBJ whole genome shotgun (WGS) entry which is preliminary data.</text>
</comment>
<sequence>MVYPFVEYEPEFADALVSVLALTIPSNFWKAVDNDSYWKKYADCDDSVKNSLQLVRCSYSEKWCCKPFHGMLFGLSKENAFQYVAYPDGKFRMEDSTELELCTEVSYYAMSSFMIGTVLSVHALFGRQGTELVREYAQAFLKALKIGKEKCKNFQDILNNELRVCFDFVLSDQGLGKEVNVTQFSKELAADFMSYLVLEKPVLGDEVSFEERELMKSCVVLEIKKRKLDVFEPRCFETDLTWTEKDLDMELIYYSKYGFGGFAKVVKLLTSGRNKILEIEVTQTLRWWPLKQTPEHVVCVGDKYQLNELLWRNPRGHIFQAGYFCFEGKAKIEEVACHKGSDNHASLGSKRKHELAFEA</sequence>
<dbReference type="EMBL" id="LGRX02027229">
    <property type="protein sequence ID" value="KAK3249663.1"/>
    <property type="molecule type" value="Genomic_DNA"/>
</dbReference>
<reference evidence="1 2" key="1">
    <citation type="journal article" date="2015" name="Genome Biol. Evol.">
        <title>Comparative Genomics of a Bacterivorous Green Alga Reveals Evolutionary Causalities and Consequences of Phago-Mixotrophic Mode of Nutrition.</title>
        <authorList>
            <person name="Burns J.A."/>
            <person name="Paasch A."/>
            <person name="Narechania A."/>
            <person name="Kim E."/>
        </authorList>
    </citation>
    <scope>NUCLEOTIDE SEQUENCE [LARGE SCALE GENOMIC DNA]</scope>
    <source>
        <strain evidence="1 2">PLY_AMNH</strain>
    </source>
</reference>
<organism evidence="1 2">
    <name type="scientific">Cymbomonas tetramitiformis</name>
    <dbReference type="NCBI Taxonomy" id="36881"/>
    <lineage>
        <taxon>Eukaryota</taxon>
        <taxon>Viridiplantae</taxon>
        <taxon>Chlorophyta</taxon>
        <taxon>Pyramimonadophyceae</taxon>
        <taxon>Pyramimonadales</taxon>
        <taxon>Pyramimonadaceae</taxon>
        <taxon>Cymbomonas</taxon>
    </lineage>
</organism>
<protein>
    <submittedName>
        <fullName evidence="1">Uncharacterized protein</fullName>
    </submittedName>
</protein>
<name>A0AAE0C8E9_9CHLO</name>
<dbReference type="AlphaFoldDB" id="A0AAE0C8E9"/>
<proteinExistence type="predicted"/>
<evidence type="ECO:0000313" key="1">
    <source>
        <dbReference type="EMBL" id="KAK3249663.1"/>
    </source>
</evidence>